<gene>
    <name evidence="3" type="ORF">FHS49_001224</name>
</gene>
<dbReference type="Proteomes" id="UP000549617">
    <property type="component" value="Unassembled WGS sequence"/>
</dbReference>
<keyword evidence="4" id="KW-1185">Reference proteome</keyword>
<feature type="compositionally biased region" description="Low complexity" evidence="1">
    <location>
        <begin position="264"/>
        <end position="273"/>
    </location>
</feature>
<reference evidence="3 4" key="1">
    <citation type="submission" date="2020-08" db="EMBL/GenBank/DDBJ databases">
        <title>Genomic Encyclopedia of Type Strains, Phase IV (KMG-IV): sequencing the most valuable type-strain genomes for metagenomic binning, comparative biology and taxonomic classification.</title>
        <authorList>
            <person name="Goeker M."/>
        </authorList>
    </citation>
    <scope>NUCLEOTIDE SEQUENCE [LARGE SCALE GENOMIC DNA]</scope>
    <source>
        <strain evidence="3 4">DSM 25079</strain>
    </source>
</reference>
<dbReference type="EMBL" id="JACIJC010000002">
    <property type="protein sequence ID" value="MBB5685216.1"/>
    <property type="molecule type" value="Genomic_DNA"/>
</dbReference>
<sequence>MRREPPLVVKATSRSAAPSRPAKKIERRSNRPIVVDPFRAIVFPNRVREQRRNATMPKLLQLAAKLPHIPYVRLSKIERGEVVAKASEIIAIASALGTGPDDLLIDIGDAGFDIADWAAGLQDWEAVDPEEDRFAVMLAAALRALRDRDGALSIAVLERDFGIAPVILSRLENAQKPLLRWNRQTLEALYRLFGVADAAALRTHIIRLHENGALDSYLGLIANPDHRIEKSLARIAALRRDLREGKPDRIPSKTPQPARIKPFAAPSESASSPAPEPAILADEMVTVRLVPVFGAPLVDGLIARIPTGEMVEAPRKAGPDAYGLRVCRATLGPGLPARTVVVVDPGRLPASGGIVAITEDEGLRLLMVTCDRNGCMTGYSQNPDLEIAMDGLPPSAVGTVIAAIYE</sequence>
<dbReference type="GO" id="GO:0003677">
    <property type="term" value="F:DNA binding"/>
    <property type="evidence" value="ECO:0007669"/>
    <property type="project" value="InterPro"/>
</dbReference>
<proteinExistence type="predicted"/>
<evidence type="ECO:0000259" key="2">
    <source>
        <dbReference type="PROSITE" id="PS50943"/>
    </source>
</evidence>
<dbReference type="PROSITE" id="PS50943">
    <property type="entry name" value="HTH_CROC1"/>
    <property type="match status" value="1"/>
</dbReference>
<dbReference type="Gene3D" id="1.10.260.40">
    <property type="entry name" value="lambda repressor-like DNA-binding domains"/>
    <property type="match status" value="1"/>
</dbReference>
<dbReference type="InterPro" id="IPR001387">
    <property type="entry name" value="Cro/C1-type_HTH"/>
</dbReference>
<organism evidence="3 4">
    <name type="scientific">Sphingobium boeckii</name>
    <dbReference type="NCBI Taxonomy" id="1082345"/>
    <lineage>
        <taxon>Bacteria</taxon>
        <taxon>Pseudomonadati</taxon>
        <taxon>Pseudomonadota</taxon>
        <taxon>Alphaproteobacteria</taxon>
        <taxon>Sphingomonadales</taxon>
        <taxon>Sphingomonadaceae</taxon>
        <taxon>Sphingobium</taxon>
    </lineage>
</organism>
<protein>
    <recommendedName>
        <fullName evidence="2">HTH cro/C1-type domain-containing protein</fullName>
    </recommendedName>
</protein>
<feature type="domain" description="HTH cro/C1-type" evidence="2">
    <location>
        <begin position="74"/>
        <end position="103"/>
    </location>
</feature>
<evidence type="ECO:0000313" key="3">
    <source>
        <dbReference type="EMBL" id="MBB5685216.1"/>
    </source>
</evidence>
<dbReference type="SMART" id="SM00530">
    <property type="entry name" value="HTH_XRE"/>
    <property type="match status" value="2"/>
</dbReference>
<evidence type="ECO:0000313" key="4">
    <source>
        <dbReference type="Proteomes" id="UP000549617"/>
    </source>
</evidence>
<dbReference type="CDD" id="cd00093">
    <property type="entry name" value="HTH_XRE"/>
    <property type="match status" value="1"/>
</dbReference>
<feature type="region of interest" description="Disordered" evidence="1">
    <location>
        <begin position="1"/>
        <end position="28"/>
    </location>
</feature>
<dbReference type="AlphaFoldDB" id="A0A7W9AH02"/>
<dbReference type="RefSeq" id="WP_221240406.1">
    <property type="nucleotide sequence ID" value="NZ_JACIJC010000002.1"/>
</dbReference>
<dbReference type="SUPFAM" id="SSF47413">
    <property type="entry name" value="lambda repressor-like DNA-binding domains"/>
    <property type="match status" value="1"/>
</dbReference>
<comment type="caution">
    <text evidence="3">The sequence shown here is derived from an EMBL/GenBank/DDBJ whole genome shotgun (WGS) entry which is preliminary data.</text>
</comment>
<evidence type="ECO:0000256" key="1">
    <source>
        <dbReference type="SAM" id="MobiDB-lite"/>
    </source>
</evidence>
<feature type="region of interest" description="Disordered" evidence="1">
    <location>
        <begin position="244"/>
        <end position="274"/>
    </location>
</feature>
<dbReference type="InterPro" id="IPR010982">
    <property type="entry name" value="Lambda_DNA-bd_dom_sf"/>
</dbReference>
<accession>A0A7W9AH02</accession>
<name>A0A7W9AH02_9SPHN</name>